<dbReference type="GO" id="GO:0006325">
    <property type="term" value="P:chromatin organization"/>
    <property type="evidence" value="ECO:0007669"/>
    <property type="project" value="InterPro"/>
</dbReference>
<accession>A0AA38CAY8</accession>
<comment type="subcellular location">
    <subcellularLocation>
        <location evidence="1">Nucleus</location>
    </subcellularLocation>
</comment>
<proteinExistence type="predicted"/>
<dbReference type="InterPro" id="IPR019734">
    <property type="entry name" value="TPR_rpt"/>
</dbReference>
<dbReference type="Proteomes" id="UP000824469">
    <property type="component" value="Unassembled WGS sequence"/>
</dbReference>
<dbReference type="GO" id="GO:0031491">
    <property type="term" value="F:nucleosome binding"/>
    <property type="evidence" value="ECO:0007669"/>
    <property type="project" value="TreeGrafter"/>
</dbReference>
<dbReference type="InterPro" id="IPR033053">
    <property type="entry name" value="Hir3/CABIN1"/>
</dbReference>
<dbReference type="EMBL" id="JAHRHJ020000010">
    <property type="protein sequence ID" value="KAH9298251.1"/>
    <property type="molecule type" value="Genomic_DNA"/>
</dbReference>
<feature type="region of interest" description="Disordered" evidence="3">
    <location>
        <begin position="370"/>
        <end position="408"/>
    </location>
</feature>
<dbReference type="PANTHER" id="PTHR15502">
    <property type="entry name" value="CALCINEURIN-BINDING PROTEIN CABIN 1-RELATED"/>
    <property type="match status" value="1"/>
</dbReference>
<organism evidence="4 5">
    <name type="scientific">Taxus chinensis</name>
    <name type="common">Chinese yew</name>
    <name type="synonym">Taxus wallichiana var. chinensis</name>
    <dbReference type="NCBI Taxonomy" id="29808"/>
    <lineage>
        <taxon>Eukaryota</taxon>
        <taxon>Viridiplantae</taxon>
        <taxon>Streptophyta</taxon>
        <taxon>Embryophyta</taxon>
        <taxon>Tracheophyta</taxon>
        <taxon>Spermatophyta</taxon>
        <taxon>Pinopsida</taxon>
        <taxon>Pinidae</taxon>
        <taxon>Conifers II</taxon>
        <taxon>Cupressales</taxon>
        <taxon>Taxaceae</taxon>
        <taxon>Taxus</taxon>
    </lineage>
</organism>
<dbReference type="GO" id="GO:0005634">
    <property type="term" value="C:nucleus"/>
    <property type="evidence" value="ECO:0007669"/>
    <property type="project" value="UniProtKB-SubCell"/>
</dbReference>
<name>A0AA38CAY8_TAXCH</name>
<dbReference type="Gene3D" id="1.25.40.10">
    <property type="entry name" value="Tetratricopeptide repeat domain"/>
    <property type="match status" value="1"/>
</dbReference>
<feature type="non-terminal residue" evidence="4">
    <location>
        <position position="2027"/>
    </location>
</feature>
<dbReference type="InterPro" id="IPR011990">
    <property type="entry name" value="TPR-like_helical_dom_sf"/>
</dbReference>
<protein>
    <submittedName>
        <fullName evidence="4">Uncharacterized protein</fullName>
    </submittedName>
</protein>
<reference evidence="4 5" key="1">
    <citation type="journal article" date="2021" name="Nat. Plants">
        <title>The Taxus genome provides insights into paclitaxel biosynthesis.</title>
        <authorList>
            <person name="Xiong X."/>
            <person name="Gou J."/>
            <person name="Liao Q."/>
            <person name="Li Y."/>
            <person name="Zhou Q."/>
            <person name="Bi G."/>
            <person name="Li C."/>
            <person name="Du R."/>
            <person name="Wang X."/>
            <person name="Sun T."/>
            <person name="Guo L."/>
            <person name="Liang H."/>
            <person name="Lu P."/>
            <person name="Wu Y."/>
            <person name="Zhang Z."/>
            <person name="Ro D.K."/>
            <person name="Shang Y."/>
            <person name="Huang S."/>
            <person name="Yan J."/>
        </authorList>
    </citation>
    <scope>NUCLEOTIDE SEQUENCE [LARGE SCALE GENOMIC DNA]</scope>
    <source>
        <strain evidence="4">Ta-2019</strain>
    </source>
</reference>
<dbReference type="OMA" id="MHASRMK"/>
<evidence type="ECO:0000256" key="3">
    <source>
        <dbReference type="SAM" id="MobiDB-lite"/>
    </source>
</evidence>
<sequence length="2027" mass="227891">MFSIAAINDSDSKSQWEPLAPTKEAQEFRLKQMYQEGLQQLHAGDYLKAQNLFEDIIQDPLIAGAELEHNISDSNIVQLRFLTLKNLGNAFTKQGSMFYEKAVQCYLQAVEIDRNDTVIWNHLGTLSCALGSLNMARRAFEGGLNCSPNNWICMEKLLEVLIAIRDEVSCLSVAKNLLKKWPSHSRASIVKSMIEGPQSTPFEILGIDKLEPKHIGLSFSEKRKMVDIEDNDNCPKRRKNQEVNLHLQEASWSALIDAILNVLKMPNNHEHDIESGEAGCHSDYQILVNADIKFLVRNMAMSDVNLRLQTVRMPQSFAGDGMDKNMEVSAALECSSKVCGGPCKDKGTGTHGICRDMPIIGNISERTYLNKEREVSTDEEPPQERRSTRLERLRTRKSEREESDLEKGKEQAKLLRQMLNPFIVCDISQIIFSKTADISAVEYTSKVDRNTNSSDCDDSHVIEFLVENTSNIGVYQIGELLLEKLSAKKLPYEDSLYRLLELDKITRHWNHDKTPYCSLFLAELSSDLAISCTEESKVTDLYMEAMYHLCKVVESVSVTTQLHNAVSFKSAGDMLKNLLQSTSSSEIGPQYKCSSEYKSTSYSCSSFVEGSFVSDSLTRTDSTTLHMKVFGQKSGTNDSVLTLDWSFWARFHWLSGRLWIFSGDREKGRKEFQSCFSILNDRLPKNGAGATVMLPYCKVDKEISLQRVQHELRLLEVEGLLKRSCPKLLESEKYSELVKLLSPAVLSSNEKCFVQVWGVNKDYTVDTSAELSGLDTLILACEKTYPKDLVTLLKCHKRRLEIFCHAAGITGLPESSNVMEKASMFNTCNLTFEVELEEARKGRMNKMVADEVKSISRCASHIKEEMDESETPASFDIPTTLLGQMQFLLSTIMCHIIKALPSLKSSGLVGTDSSELLESTCFVDAAVGFCKLQHLGSGVSVRKQAELLATVHELLADHGLCCAGKDCEGGEGTFLKLAIKHLLATEIQLKMGLTSANCQDSLQASIKQFSENVYLADEFPKVLSGNKNFDGQDCLLKEEEIHSVETRYAKEIAIASTSGTDDVRKAEGSFNSTTSSSDTCKGSSFERKRVNIPIEDGCDSLGDFERTKVVLSIDNVLDQSFFCLYGLNLKGGLDTSSEDDLAVHRNTSLGDYQTKEQCADVFKYLLPYAKASSRTGLVKLRKVLRAIRRQFPQPPEEVLNGNTLDVFLEDPDFNEEKLRNMVMSGENVKHIVQYAFAAGGVFNNNGVSLTGRELEMYIRSMICGKNIDASTEPYLEVYANLYYILAQVEEMSATDKFPSFVLTKEGEEFVQQNANLFKFDLLYNPLHFESWQKLANIYDEEVDLMLNDGSKHINVVEWKKQSNLSQRVEISRRRSRRCSLVSLALAKTPEQQSQAHELLALVYYDTIQNVVPLYDQRHYVPARDSVWTNFCQNSLKHFEKAFAYKPEWSHPFYLGKLSEKLGHPYEKALSYYSKAASMNPSAVDPVYRIHASRLKLLYTIGRHNLRAIEVVAAYCHQPATKENVSSILEGACKDALQSGMLKEALKGDCSVEAPGPLEEAWSLLFDDCISALEVCVEGDLKHFHKARYMLAQGLYYRGEENDLERAKEELSFCFKSNRSVFTINMWEIDGAVKKGRRRAPGPGGAKKGLELAMPESSRKFITCIRKYILLYLILCERTGDFYTLERAYSSIRMDKKFSLCLEDIIPVALGRYIQALGTAISRAESHGSSNNTTFEQLLEKMFNLFMDQGNLWSDLAGLSELRSTTTPEFSESTVYSFIHRYLHALEIDRRVDALEGVNEKIRKRFKNPKLSNVHCARVCKHAALAWCRSILTNLASITLSPLEFHTIQSVTQAGGNNMDHGLQLIVDLQTDELLNISYEDPNLQSTLEGKLRPLLSCMKNVPVKQATSENMDIALTMLRHAFNFYRESSCGTLPPGINLWAVPSRLHFQGSFPPSANNEHASSVEVLDLSMPRKLLLWAYTLVHGRYCNIQAVVKHCEENAKIGFKEGLPTAFACAQKYSPSSVTFA</sequence>
<keyword evidence="5" id="KW-1185">Reference proteome</keyword>
<evidence type="ECO:0000313" key="4">
    <source>
        <dbReference type="EMBL" id="KAH9298251.1"/>
    </source>
</evidence>
<comment type="caution">
    <text evidence="4">The sequence shown here is derived from an EMBL/GenBank/DDBJ whole genome shotgun (WGS) entry which is preliminary data.</text>
</comment>
<dbReference type="SMART" id="SM00028">
    <property type="entry name" value="TPR"/>
    <property type="match status" value="3"/>
</dbReference>
<evidence type="ECO:0000256" key="1">
    <source>
        <dbReference type="ARBA" id="ARBA00004123"/>
    </source>
</evidence>
<evidence type="ECO:0000313" key="5">
    <source>
        <dbReference type="Proteomes" id="UP000824469"/>
    </source>
</evidence>
<dbReference type="SUPFAM" id="SSF48452">
    <property type="entry name" value="TPR-like"/>
    <property type="match status" value="1"/>
</dbReference>
<gene>
    <name evidence="4" type="ORF">KI387_029933</name>
</gene>
<evidence type="ECO:0000256" key="2">
    <source>
        <dbReference type="ARBA" id="ARBA00023242"/>
    </source>
</evidence>
<keyword evidence="2" id="KW-0539">Nucleus</keyword>
<dbReference type="PANTHER" id="PTHR15502:SF7">
    <property type="entry name" value="CALCINEURIN-BINDING PROTEIN CABIN-1"/>
    <property type="match status" value="1"/>
</dbReference>